<feature type="chain" id="PRO_5032475929" evidence="1">
    <location>
        <begin position="17"/>
        <end position="36"/>
    </location>
</feature>
<name>A0A804KLM7_MUSAM</name>
<evidence type="ECO:0000313" key="2">
    <source>
        <dbReference type="EnsemblPlants" id="Ma09_p20090.1"/>
    </source>
</evidence>
<dbReference type="EnsemblPlants" id="Ma09_t20090.1">
    <property type="protein sequence ID" value="Ma09_p20090.1"/>
    <property type="gene ID" value="Ma09_g20090"/>
</dbReference>
<keyword evidence="1" id="KW-0732">Signal</keyword>
<keyword evidence="3" id="KW-1185">Reference proteome</keyword>
<dbReference type="AlphaFoldDB" id="A0A804KLM7"/>
<dbReference type="Proteomes" id="UP000012960">
    <property type="component" value="Unplaced"/>
</dbReference>
<accession>A0A804KLM7</accession>
<reference evidence="2" key="1">
    <citation type="submission" date="2021-05" db="UniProtKB">
        <authorList>
            <consortium name="EnsemblPlants"/>
        </authorList>
    </citation>
    <scope>IDENTIFICATION</scope>
    <source>
        <strain evidence="2">subsp. malaccensis</strain>
    </source>
</reference>
<proteinExistence type="predicted"/>
<feature type="signal peptide" evidence="1">
    <location>
        <begin position="1"/>
        <end position="16"/>
    </location>
</feature>
<protein>
    <submittedName>
        <fullName evidence="2">Uncharacterized protein</fullName>
    </submittedName>
</protein>
<sequence length="36" mass="4015">MVLLTRILILDRCCCCDCCCCDNTSVPFILLKSAEC</sequence>
<organism evidence="2 3">
    <name type="scientific">Musa acuminata subsp. malaccensis</name>
    <name type="common">Wild banana</name>
    <name type="synonym">Musa malaccensis</name>
    <dbReference type="NCBI Taxonomy" id="214687"/>
    <lineage>
        <taxon>Eukaryota</taxon>
        <taxon>Viridiplantae</taxon>
        <taxon>Streptophyta</taxon>
        <taxon>Embryophyta</taxon>
        <taxon>Tracheophyta</taxon>
        <taxon>Spermatophyta</taxon>
        <taxon>Magnoliopsida</taxon>
        <taxon>Liliopsida</taxon>
        <taxon>Zingiberales</taxon>
        <taxon>Musaceae</taxon>
        <taxon>Musa</taxon>
    </lineage>
</organism>
<evidence type="ECO:0000256" key="1">
    <source>
        <dbReference type="SAM" id="SignalP"/>
    </source>
</evidence>
<dbReference type="InParanoid" id="A0A804KLM7"/>
<evidence type="ECO:0000313" key="3">
    <source>
        <dbReference type="Proteomes" id="UP000012960"/>
    </source>
</evidence>
<dbReference type="Gramene" id="Ma09_t20090.1">
    <property type="protein sequence ID" value="Ma09_p20090.1"/>
    <property type="gene ID" value="Ma09_g20090"/>
</dbReference>